<proteinExistence type="predicted"/>
<comment type="caution">
    <text evidence="1">The sequence shown here is derived from an EMBL/GenBank/DDBJ whole genome shotgun (WGS) entry which is preliminary data.</text>
</comment>
<reference evidence="1" key="1">
    <citation type="submission" date="2021-02" db="EMBL/GenBank/DDBJ databases">
        <authorList>
            <person name="Nowell W R."/>
        </authorList>
    </citation>
    <scope>NUCLEOTIDE SEQUENCE</scope>
</reference>
<evidence type="ECO:0000313" key="1">
    <source>
        <dbReference type="EMBL" id="CAF4321042.1"/>
    </source>
</evidence>
<dbReference type="Proteomes" id="UP000663874">
    <property type="component" value="Unassembled WGS sequence"/>
</dbReference>
<evidence type="ECO:0000313" key="2">
    <source>
        <dbReference type="Proteomes" id="UP000663874"/>
    </source>
</evidence>
<dbReference type="AlphaFoldDB" id="A0A820JFG6"/>
<sequence length="64" mass="7555">DYVNKDGQTPLQLVPSFRIKIIARLKKKRDVMCLKCCCARLIQQQQFSYQNILSNSLIDFVRKH</sequence>
<dbReference type="EMBL" id="CAJOBE010039385">
    <property type="protein sequence ID" value="CAF4321042.1"/>
    <property type="molecule type" value="Genomic_DNA"/>
</dbReference>
<feature type="non-terminal residue" evidence="1">
    <location>
        <position position="1"/>
    </location>
</feature>
<name>A0A820JFG6_9BILA</name>
<organism evidence="1 2">
    <name type="scientific">Rotaria sordida</name>
    <dbReference type="NCBI Taxonomy" id="392033"/>
    <lineage>
        <taxon>Eukaryota</taxon>
        <taxon>Metazoa</taxon>
        <taxon>Spiralia</taxon>
        <taxon>Gnathifera</taxon>
        <taxon>Rotifera</taxon>
        <taxon>Eurotatoria</taxon>
        <taxon>Bdelloidea</taxon>
        <taxon>Philodinida</taxon>
        <taxon>Philodinidae</taxon>
        <taxon>Rotaria</taxon>
    </lineage>
</organism>
<protein>
    <submittedName>
        <fullName evidence="1">Uncharacterized protein</fullName>
    </submittedName>
</protein>
<accession>A0A820JFG6</accession>
<gene>
    <name evidence="1" type="ORF">FNK824_LOCUS41343</name>
</gene>